<evidence type="ECO:0000259" key="8">
    <source>
        <dbReference type="PROSITE" id="PS51379"/>
    </source>
</evidence>
<keyword evidence="7" id="KW-0472">Membrane</keyword>
<name>A0A3S0WWV2_9PROT</name>
<keyword evidence="3" id="KW-0479">Metal-binding</keyword>
<dbReference type="AlphaFoldDB" id="A0A3S0WWV2"/>
<evidence type="ECO:0000313" key="10">
    <source>
        <dbReference type="Proteomes" id="UP000280346"/>
    </source>
</evidence>
<dbReference type="InterPro" id="IPR013783">
    <property type="entry name" value="Ig-like_fold"/>
</dbReference>
<dbReference type="Gene3D" id="2.60.40.10">
    <property type="entry name" value="Immunoglobulins"/>
    <property type="match status" value="1"/>
</dbReference>
<feature type="transmembrane region" description="Helical" evidence="7">
    <location>
        <begin position="348"/>
        <end position="367"/>
    </location>
</feature>
<keyword evidence="2" id="KW-0004">4Fe-4S</keyword>
<dbReference type="PROSITE" id="PS51379">
    <property type="entry name" value="4FE4S_FER_2"/>
    <property type="match status" value="2"/>
</dbReference>
<feature type="transmembrane region" description="Helical" evidence="7">
    <location>
        <begin position="89"/>
        <end position="110"/>
    </location>
</feature>
<keyword evidence="6" id="KW-0411">Iron-sulfur</keyword>
<dbReference type="InterPro" id="IPR017900">
    <property type="entry name" value="4Fe4S_Fe_S_CS"/>
</dbReference>
<evidence type="ECO:0000256" key="6">
    <source>
        <dbReference type="ARBA" id="ARBA00023014"/>
    </source>
</evidence>
<dbReference type="InterPro" id="IPR009051">
    <property type="entry name" value="Helical_ferredxn"/>
</dbReference>
<dbReference type="PROSITE" id="PS00198">
    <property type="entry name" value="4FE4S_FER_1"/>
    <property type="match status" value="1"/>
</dbReference>
<feature type="domain" description="4Fe-4S ferredoxin-type" evidence="8">
    <location>
        <begin position="264"/>
        <end position="292"/>
    </location>
</feature>
<keyword evidence="1" id="KW-0813">Transport</keyword>
<sequence>MSTVTETPKAEKRASKSLFLKQSKVYPKSAHGRFRRIKWAALVAMLAIYYVLPWIRWNRGPDAPDQAVLLDIEHRRFYLFFVELWPQQIYYLTGALILAALALFLATSLAGRVWCGYACPQTVWTDLFLWVERLVEGERGERIRLDQGKWTARKLGRKALKNAIWLGIALATGGAWIFYFTDAPTLLGDLLRFRASSTAVGFIALFTGTTYLLAGFAREQVCTYMCPWPRFQSAMIDEDSLVVTYQEWRGEGRAPLRKSQGWEERTSAGLGDCIDCFNCVQVCPVGIDIRDGLQMQCIGCGLCIDACDEIMTRIDRPTGLVTFDTQTRQTALATGTAPPPYRWLRPRVVVYGLGILVIAGAIVAGLLTKPGLDVSVLRDRAPLYVALADGSVRNAYTFKISNMTREARSYTLTAEGLEGATLAVAGAEQDEGEAARRLTAAPDMVATYRIFVTVPRASLHDSSQSLTLILTAANGETASYRTVFLGPP</sequence>
<dbReference type="PANTHER" id="PTHR30176:SF3">
    <property type="entry name" value="FERREDOXIN-TYPE PROTEIN NAPH"/>
    <property type="match status" value="1"/>
</dbReference>
<keyword evidence="10" id="KW-1185">Reference proteome</keyword>
<evidence type="ECO:0000256" key="3">
    <source>
        <dbReference type="ARBA" id="ARBA00022723"/>
    </source>
</evidence>
<evidence type="ECO:0000256" key="5">
    <source>
        <dbReference type="ARBA" id="ARBA00023004"/>
    </source>
</evidence>
<dbReference type="InterPro" id="IPR032879">
    <property type="entry name" value="FixG_C"/>
</dbReference>
<evidence type="ECO:0000256" key="2">
    <source>
        <dbReference type="ARBA" id="ARBA00022485"/>
    </source>
</evidence>
<dbReference type="RefSeq" id="WP_126996506.1">
    <property type="nucleotide sequence ID" value="NZ_JBNPXW010000007.1"/>
</dbReference>
<dbReference type="OrthoDB" id="9811700at2"/>
<keyword evidence="5" id="KW-0408">Iron</keyword>
<dbReference type="Gene3D" id="1.10.1060.10">
    <property type="entry name" value="Alpha-helical ferredoxin"/>
    <property type="match status" value="1"/>
</dbReference>
<dbReference type="PANTHER" id="PTHR30176">
    <property type="entry name" value="FERREDOXIN-TYPE PROTEIN NAPH"/>
    <property type="match status" value="1"/>
</dbReference>
<evidence type="ECO:0000256" key="1">
    <source>
        <dbReference type="ARBA" id="ARBA00022448"/>
    </source>
</evidence>
<dbReference type="SUPFAM" id="SSF54862">
    <property type="entry name" value="4Fe-4S ferredoxins"/>
    <property type="match status" value="1"/>
</dbReference>
<gene>
    <name evidence="9" type="primary">ccoG</name>
    <name evidence="9" type="ORF">EJ913_07945</name>
</gene>
<comment type="caution">
    <text evidence="9">The sequence shown here is derived from an EMBL/GenBank/DDBJ whole genome shotgun (WGS) entry which is preliminary data.</text>
</comment>
<protein>
    <submittedName>
        <fullName evidence="9">Cytochrome c oxidase accessory protein CcoG</fullName>
    </submittedName>
</protein>
<evidence type="ECO:0000313" key="9">
    <source>
        <dbReference type="EMBL" id="RUQ74268.1"/>
    </source>
</evidence>
<dbReference type="InterPro" id="IPR014116">
    <property type="entry name" value="Cyt_c_oxidase_cbb3_FixG"/>
</dbReference>
<feature type="transmembrane region" description="Helical" evidence="7">
    <location>
        <begin position="193"/>
        <end position="214"/>
    </location>
</feature>
<feature type="transmembrane region" description="Helical" evidence="7">
    <location>
        <begin position="37"/>
        <end position="55"/>
    </location>
</feature>
<feature type="transmembrane region" description="Helical" evidence="7">
    <location>
        <begin position="163"/>
        <end position="181"/>
    </location>
</feature>
<keyword evidence="4" id="KW-0249">Electron transport</keyword>
<dbReference type="EMBL" id="RZIJ01000004">
    <property type="protein sequence ID" value="RUQ74268.1"/>
    <property type="molecule type" value="Genomic_DNA"/>
</dbReference>
<dbReference type="NCBIfam" id="TIGR02745">
    <property type="entry name" value="ccoG_rdxA_fixG"/>
    <property type="match status" value="1"/>
</dbReference>
<dbReference type="InterPro" id="IPR051684">
    <property type="entry name" value="Electron_Trans/Redox"/>
</dbReference>
<reference evidence="9 10" key="1">
    <citation type="submission" date="2018-12" db="EMBL/GenBank/DDBJ databases">
        <authorList>
            <person name="Yang Y."/>
        </authorList>
    </citation>
    <scope>NUCLEOTIDE SEQUENCE [LARGE SCALE GENOMIC DNA]</scope>
    <source>
        <strain evidence="9 10">GSF71</strain>
    </source>
</reference>
<dbReference type="GO" id="GO:0046872">
    <property type="term" value="F:metal ion binding"/>
    <property type="evidence" value="ECO:0007669"/>
    <property type="project" value="UniProtKB-KW"/>
</dbReference>
<dbReference type="GO" id="GO:0051539">
    <property type="term" value="F:4 iron, 4 sulfur cluster binding"/>
    <property type="evidence" value="ECO:0007669"/>
    <property type="project" value="UniProtKB-KW"/>
</dbReference>
<keyword evidence="7" id="KW-0812">Transmembrane</keyword>
<accession>A0A3S0WWV2</accession>
<dbReference type="GO" id="GO:0005886">
    <property type="term" value="C:plasma membrane"/>
    <property type="evidence" value="ECO:0007669"/>
    <property type="project" value="TreeGrafter"/>
</dbReference>
<evidence type="ECO:0000256" key="7">
    <source>
        <dbReference type="SAM" id="Phobius"/>
    </source>
</evidence>
<dbReference type="Pfam" id="PF11614">
    <property type="entry name" value="FixG_C"/>
    <property type="match status" value="1"/>
</dbReference>
<proteinExistence type="predicted"/>
<dbReference type="Pfam" id="PF12801">
    <property type="entry name" value="Fer4_5"/>
    <property type="match status" value="1"/>
</dbReference>
<organism evidence="9 10">
    <name type="scientific">Azospirillum doebereinerae</name>
    <dbReference type="NCBI Taxonomy" id="92933"/>
    <lineage>
        <taxon>Bacteria</taxon>
        <taxon>Pseudomonadati</taxon>
        <taxon>Pseudomonadota</taxon>
        <taxon>Alphaproteobacteria</taxon>
        <taxon>Rhodospirillales</taxon>
        <taxon>Azospirillaceae</taxon>
        <taxon>Azospirillum</taxon>
    </lineage>
</organism>
<feature type="domain" description="4Fe-4S ferredoxin-type" evidence="8">
    <location>
        <begin position="296"/>
        <end position="317"/>
    </location>
</feature>
<evidence type="ECO:0000256" key="4">
    <source>
        <dbReference type="ARBA" id="ARBA00022982"/>
    </source>
</evidence>
<dbReference type="Pfam" id="PF13746">
    <property type="entry name" value="Fer4_18"/>
    <property type="match status" value="1"/>
</dbReference>
<dbReference type="Proteomes" id="UP000280346">
    <property type="component" value="Unassembled WGS sequence"/>
</dbReference>
<dbReference type="InterPro" id="IPR017896">
    <property type="entry name" value="4Fe4S_Fe-S-bd"/>
</dbReference>
<keyword evidence="7" id="KW-1133">Transmembrane helix</keyword>